<evidence type="ECO:0000313" key="3">
    <source>
        <dbReference type="Proteomes" id="UP000521199"/>
    </source>
</evidence>
<organism evidence="2 3">
    <name type="scientific">Chiayiivirga flava</name>
    <dbReference type="NCBI Taxonomy" id="659595"/>
    <lineage>
        <taxon>Bacteria</taxon>
        <taxon>Pseudomonadati</taxon>
        <taxon>Pseudomonadota</taxon>
        <taxon>Gammaproteobacteria</taxon>
        <taxon>Lysobacterales</taxon>
        <taxon>Lysobacteraceae</taxon>
        <taxon>Chiayiivirga</taxon>
    </lineage>
</organism>
<dbReference type="Proteomes" id="UP000521199">
    <property type="component" value="Unassembled WGS sequence"/>
</dbReference>
<dbReference type="RefSeq" id="WP_221282046.1">
    <property type="nucleotide sequence ID" value="NZ_JACHHP010000004.1"/>
</dbReference>
<dbReference type="EMBL" id="JACHHP010000004">
    <property type="protein sequence ID" value="MBB5208675.1"/>
    <property type="molecule type" value="Genomic_DNA"/>
</dbReference>
<evidence type="ECO:0000256" key="1">
    <source>
        <dbReference type="SAM" id="MobiDB-lite"/>
    </source>
</evidence>
<sequence>MLRTDYLVALGLEPLELRGADAAHRADAGTAHVSAEAPPRPAKTPSRRPAAGADGTADAREDGADAGLFGPRAARVCVLGAGEAQAQERLLRQIVQALGVSVAEVRFEAEPGMPVIALGVAAGDTAIAMPSLQQLRTADAKRAAWPALRRLRRRLRDHA</sequence>
<dbReference type="AlphaFoldDB" id="A0A7W8D694"/>
<feature type="region of interest" description="Disordered" evidence="1">
    <location>
        <begin position="26"/>
        <end position="66"/>
    </location>
</feature>
<keyword evidence="3" id="KW-1185">Reference proteome</keyword>
<protein>
    <submittedName>
        <fullName evidence="2">Uncharacterized protein</fullName>
    </submittedName>
</protein>
<comment type="caution">
    <text evidence="2">The sequence shown here is derived from an EMBL/GenBank/DDBJ whole genome shotgun (WGS) entry which is preliminary data.</text>
</comment>
<reference evidence="2 3" key="1">
    <citation type="submission" date="2020-08" db="EMBL/GenBank/DDBJ databases">
        <title>Genomic Encyclopedia of Type Strains, Phase IV (KMG-IV): sequencing the most valuable type-strain genomes for metagenomic binning, comparative biology and taxonomic classification.</title>
        <authorList>
            <person name="Goeker M."/>
        </authorList>
    </citation>
    <scope>NUCLEOTIDE SEQUENCE [LARGE SCALE GENOMIC DNA]</scope>
    <source>
        <strain evidence="2 3">DSM 24163</strain>
    </source>
</reference>
<accession>A0A7W8D694</accession>
<evidence type="ECO:0000313" key="2">
    <source>
        <dbReference type="EMBL" id="MBB5208675.1"/>
    </source>
</evidence>
<name>A0A7W8D694_9GAMM</name>
<gene>
    <name evidence="2" type="ORF">HNQ52_002225</name>
</gene>
<proteinExistence type="predicted"/>